<keyword evidence="3" id="KW-1185">Reference proteome</keyword>
<protein>
    <recommendedName>
        <fullName evidence="1">Aminoglycoside phosphotransferase domain-containing protein</fullName>
    </recommendedName>
</protein>
<dbReference type="PANTHER" id="PTHR47829">
    <property type="entry name" value="HYDROLASE, PUTATIVE (AFU_ORTHOLOGUE AFUA_1G12880)-RELATED"/>
    <property type="match status" value="1"/>
</dbReference>
<dbReference type="InterPro" id="IPR041726">
    <property type="entry name" value="ACAD10_11_N"/>
</dbReference>
<gene>
    <name evidence="2" type="ORF">H4R26_000087</name>
</gene>
<proteinExistence type="predicted"/>
<name>A0A9W8BP91_9FUNG</name>
<dbReference type="Pfam" id="PF01636">
    <property type="entry name" value="APH"/>
    <property type="match status" value="1"/>
</dbReference>
<dbReference type="PANTHER" id="PTHR47829:SF1">
    <property type="entry name" value="HAD FAMILY PHOSPHATASE"/>
    <property type="match status" value="1"/>
</dbReference>
<dbReference type="EMBL" id="JANBQF010000002">
    <property type="protein sequence ID" value="KAJ2008608.1"/>
    <property type="molecule type" value="Genomic_DNA"/>
</dbReference>
<dbReference type="Gene3D" id="3.90.1200.10">
    <property type="match status" value="1"/>
</dbReference>
<dbReference type="AlphaFoldDB" id="A0A9W8BP91"/>
<reference evidence="2" key="1">
    <citation type="submission" date="2022-07" db="EMBL/GenBank/DDBJ databases">
        <title>Phylogenomic reconstructions and comparative analyses of Kickxellomycotina fungi.</title>
        <authorList>
            <person name="Reynolds N.K."/>
            <person name="Stajich J.E."/>
            <person name="Barry K."/>
            <person name="Grigoriev I.V."/>
            <person name="Crous P."/>
            <person name="Smith M.E."/>
        </authorList>
    </citation>
    <scope>NUCLEOTIDE SEQUENCE</scope>
    <source>
        <strain evidence="2">IMI 214461</strain>
    </source>
</reference>
<dbReference type="InterPro" id="IPR052898">
    <property type="entry name" value="ACAD10-like"/>
</dbReference>
<evidence type="ECO:0000259" key="1">
    <source>
        <dbReference type="Pfam" id="PF01636"/>
    </source>
</evidence>
<feature type="domain" description="Aminoglycoside phosphotransferase" evidence="1">
    <location>
        <begin position="41"/>
        <end position="263"/>
    </location>
</feature>
<evidence type="ECO:0000313" key="3">
    <source>
        <dbReference type="Proteomes" id="UP001150907"/>
    </source>
</evidence>
<dbReference type="OrthoDB" id="191037at2759"/>
<dbReference type="CDD" id="cd05154">
    <property type="entry name" value="ACAD10_11_N-like"/>
    <property type="match status" value="1"/>
</dbReference>
<dbReference type="Gene3D" id="3.30.200.20">
    <property type="entry name" value="Phosphorylase Kinase, domain 1"/>
    <property type="match status" value="1"/>
</dbReference>
<dbReference type="InterPro" id="IPR002575">
    <property type="entry name" value="Aminoglycoside_PTrfase"/>
</dbReference>
<accession>A0A9W8BP91</accession>
<dbReference type="Proteomes" id="UP001150907">
    <property type="component" value="Unassembled WGS sequence"/>
</dbReference>
<dbReference type="InterPro" id="IPR011009">
    <property type="entry name" value="Kinase-like_dom_sf"/>
</dbReference>
<organism evidence="2 3">
    <name type="scientific">Coemansia thaxteri</name>
    <dbReference type="NCBI Taxonomy" id="2663907"/>
    <lineage>
        <taxon>Eukaryota</taxon>
        <taxon>Fungi</taxon>
        <taxon>Fungi incertae sedis</taxon>
        <taxon>Zoopagomycota</taxon>
        <taxon>Kickxellomycotina</taxon>
        <taxon>Kickxellomycetes</taxon>
        <taxon>Kickxellales</taxon>
        <taxon>Kickxellaceae</taxon>
        <taxon>Coemansia</taxon>
    </lineage>
</organism>
<dbReference type="SUPFAM" id="SSF56112">
    <property type="entry name" value="Protein kinase-like (PK-like)"/>
    <property type="match status" value="1"/>
</dbReference>
<comment type="caution">
    <text evidence="2">The sequence shown here is derived from an EMBL/GenBank/DDBJ whole genome shotgun (WGS) entry which is preliminary data.</text>
</comment>
<sequence>MSPLAPSSLVGSVRSGHELDVPRLEAYLSLHMPGLRLPLTLSQFNVGQSNPTYLIQDQGGRKYVLRKKPAGALLSKTAHAVEREYRVLSVLASQPHSLVPVPKVYALCEDTSVVGTPFYLMEFLEGRILPDVRLPEINPEDRCHYWNALVDVLAELHKVNYRDVGLSTFGKPHGYYDRQVQSFTRIADAQAAAIGVATGKLHRMDQLRHWFERHQCPDETTIVHGDFKMDNVVWHPTKVRIIGILDWELSTLGNPRSDLANLLQPLLATFNADNTVVALGGLKNAPSAECAPTEEHLLKRYCRAMGRPYPMHGWEYAKVFGLFRNAVVQQGVAARVAKGQASSSFAHLVGTLFPKTMELAMEIVDGLDAANAIRKSKL</sequence>
<evidence type="ECO:0000313" key="2">
    <source>
        <dbReference type="EMBL" id="KAJ2008608.1"/>
    </source>
</evidence>